<sequence>MYLQLFFLFIIVYHVFRITENFRQWYDGSIELGYGLWCMFCNVAFIVTAAVFLLKRV</sequence>
<keyword evidence="1" id="KW-0812">Transmembrane</keyword>
<evidence type="ECO:0000313" key="3">
    <source>
        <dbReference type="Proteomes" id="UP000320799"/>
    </source>
</evidence>
<keyword evidence="1" id="KW-1133">Transmembrane helix</keyword>
<feature type="transmembrane region" description="Helical" evidence="1">
    <location>
        <begin position="33"/>
        <end position="54"/>
    </location>
</feature>
<dbReference type="RefSeq" id="YP_009903689.1">
    <property type="nucleotide sequence ID" value="NC_049849.1"/>
</dbReference>
<protein>
    <submittedName>
        <fullName evidence="2">Uncharacterized protein</fullName>
    </submittedName>
</protein>
<dbReference type="GeneID" id="56135965"/>
<keyword evidence="1" id="KW-0472">Membrane</keyword>
<reference evidence="2 3" key="1">
    <citation type="submission" date="2019-06" db="EMBL/GenBank/DDBJ databases">
        <authorList>
            <person name="Kincaid V.D."/>
            <person name="Fuller A."/>
            <person name="Hodges K."/>
            <person name="Bansal M."/>
            <person name="Essig J."/>
            <person name="Johnson A."/>
        </authorList>
    </citation>
    <scope>NUCLEOTIDE SEQUENCE [LARGE SCALE GENOMIC DNA]</scope>
</reference>
<name>A0A514CSP8_9CAUD</name>
<accession>A0A514CSP8</accession>
<evidence type="ECO:0000313" key="2">
    <source>
        <dbReference type="EMBL" id="QDH83508.1"/>
    </source>
</evidence>
<proteinExistence type="predicted"/>
<dbReference type="KEGG" id="vg:56135965"/>
<organism evidence="2 3">
    <name type="scientific">Achromobacter phage Motura</name>
    <dbReference type="NCBI Taxonomy" id="2591403"/>
    <lineage>
        <taxon>Viruses</taxon>
        <taxon>Duplodnaviria</taxon>
        <taxon>Heunggongvirae</taxon>
        <taxon>Uroviricota</taxon>
        <taxon>Caudoviricetes</taxon>
        <taxon>Moturavirus</taxon>
        <taxon>Moturavirus motura</taxon>
    </lineage>
</organism>
<dbReference type="Proteomes" id="UP000320799">
    <property type="component" value="Segment"/>
</dbReference>
<evidence type="ECO:0000256" key="1">
    <source>
        <dbReference type="SAM" id="Phobius"/>
    </source>
</evidence>
<dbReference type="EMBL" id="MN094788">
    <property type="protein sequence ID" value="QDH83508.1"/>
    <property type="molecule type" value="Genomic_DNA"/>
</dbReference>
<keyword evidence="3" id="KW-1185">Reference proteome</keyword>